<evidence type="ECO:0000313" key="6">
    <source>
        <dbReference type="Proteomes" id="UP000030661"/>
    </source>
</evidence>
<dbReference type="Pfam" id="PF00072">
    <property type="entry name" value="Response_reg"/>
    <property type="match status" value="1"/>
</dbReference>
<dbReference type="SUPFAM" id="SSF55073">
    <property type="entry name" value="Nucleotide cyclase"/>
    <property type="match status" value="1"/>
</dbReference>
<dbReference type="Gene3D" id="3.30.70.270">
    <property type="match status" value="1"/>
</dbReference>
<organism evidence="5 6">
    <name type="scientific">Vecturithrix granuli</name>
    <dbReference type="NCBI Taxonomy" id="1499967"/>
    <lineage>
        <taxon>Bacteria</taxon>
        <taxon>Candidatus Moduliflexota</taxon>
        <taxon>Candidatus Vecturitrichia</taxon>
        <taxon>Candidatus Vecturitrichales</taxon>
        <taxon>Candidatus Vecturitrichaceae</taxon>
        <taxon>Candidatus Vecturithrix</taxon>
    </lineage>
</organism>
<dbReference type="PANTHER" id="PTHR45138">
    <property type="entry name" value="REGULATORY COMPONENTS OF SENSORY TRANSDUCTION SYSTEM"/>
    <property type="match status" value="1"/>
</dbReference>
<evidence type="ECO:0000259" key="4">
    <source>
        <dbReference type="PROSITE" id="PS50887"/>
    </source>
</evidence>
<dbReference type="GO" id="GO:0005886">
    <property type="term" value="C:plasma membrane"/>
    <property type="evidence" value="ECO:0007669"/>
    <property type="project" value="TreeGrafter"/>
</dbReference>
<feature type="domain" description="GGDEF" evidence="4">
    <location>
        <begin position="384"/>
        <end position="517"/>
    </location>
</feature>
<feature type="modified residue" description="4-aspartylphosphate" evidence="1">
    <location>
        <position position="86"/>
    </location>
</feature>
<dbReference type="GO" id="GO:0000160">
    <property type="term" value="P:phosphorelay signal transduction system"/>
    <property type="evidence" value="ECO:0007669"/>
    <property type="project" value="InterPro"/>
</dbReference>
<dbReference type="CDD" id="cd01949">
    <property type="entry name" value="GGDEF"/>
    <property type="match status" value="1"/>
</dbReference>
<feature type="coiled-coil region" evidence="2">
    <location>
        <begin position="155"/>
        <end position="196"/>
    </location>
</feature>
<dbReference type="SUPFAM" id="SSF55781">
    <property type="entry name" value="GAF domain-like"/>
    <property type="match status" value="1"/>
</dbReference>
<dbReference type="SMART" id="SM00267">
    <property type="entry name" value="GGDEF"/>
    <property type="match status" value="1"/>
</dbReference>
<dbReference type="Pfam" id="PF00990">
    <property type="entry name" value="GGDEF"/>
    <property type="match status" value="1"/>
</dbReference>
<dbReference type="STRING" id="1499967.U27_01923"/>
<dbReference type="GO" id="GO:1902201">
    <property type="term" value="P:negative regulation of bacterial-type flagellum-dependent cell motility"/>
    <property type="evidence" value="ECO:0007669"/>
    <property type="project" value="TreeGrafter"/>
</dbReference>
<dbReference type="InterPro" id="IPR050469">
    <property type="entry name" value="Diguanylate_Cyclase"/>
</dbReference>
<dbReference type="InterPro" id="IPR029787">
    <property type="entry name" value="Nucleotide_cyclase"/>
</dbReference>
<name>A0A0S6W9S7_VECG1</name>
<dbReference type="PROSITE" id="PS50887">
    <property type="entry name" value="GGDEF"/>
    <property type="match status" value="1"/>
</dbReference>
<dbReference type="Proteomes" id="UP000030661">
    <property type="component" value="Unassembled WGS sequence"/>
</dbReference>
<dbReference type="SMART" id="SM00448">
    <property type="entry name" value="REC"/>
    <property type="match status" value="1"/>
</dbReference>
<dbReference type="NCBIfam" id="TIGR00254">
    <property type="entry name" value="GGDEF"/>
    <property type="match status" value="1"/>
</dbReference>
<dbReference type="SUPFAM" id="SSF52172">
    <property type="entry name" value="CheY-like"/>
    <property type="match status" value="1"/>
</dbReference>
<dbReference type="InterPro" id="IPR000160">
    <property type="entry name" value="GGDEF_dom"/>
</dbReference>
<feature type="domain" description="Response regulatory" evidence="3">
    <location>
        <begin position="37"/>
        <end position="153"/>
    </location>
</feature>
<keyword evidence="2" id="KW-0175">Coiled coil</keyword>
<gene>
    <name evidence="5" type="ORF">U27_01923</name>
</gene>
<evidence type="ECO:0000256" key="1">
    <source>
        <dbReference type="PROSITE-ProRule" id="PRU00169"/>
    </source>
</evidence>
<evidence type="ECO:0000313" key="5">
    <source>
        <dbReference type="EMBL" id="GAK55092.1"/>
    </source>
</evidence>
<evidence type="ECO:0000259" key="3">
    <source>
        <dbReference type="PROSITE" id="PS50110"/>
    </source>
</evidence>
<dbReference type="Gene3D" id="3.40.50.2300">
    <property type="match status" value="1"/>
</dbReference>
<dbReference type="InterPro" id="IPR043128">
    <property type="entry name" value="Rev_trsase/Diguanyl_cyclase"/>
</dbReference>
<dbReference type="CDD" id="cd19920">
    <property type="entry name" value="REC_PA4781-like"/>
    <property type="match status" value="1"/>
</dbReference>
<reference evidence="5 6" key="1">
    <citation type="journal article" date="2015" name="PeerJ">
        <title>First genomic representation of candidate bacterial phylum KSB3 points to enhanced environmental sensing as a trigger of wastewater bulking.</title>
        <authorList>
            <person name="Sekiguchi Y."/>
            <person name="Ohashi A."/>
            <person name="Parks D.H."/>
            <person name="Yamauchi T."/>
            <person name="Tyson G.W."/>
            <person name="Hugenholtz P."/>
        </authorList>
    </citation>
    <scope>NUCLEOTIDE SEQUENCE [LARGE SCALE GENOMIC DNA]</scope>
</reference>
<keyword evidence="1" id="KW-0597">Phosphoprotein</keyword>
<accession>A0A0S6W9S7</accession>
<dbReference type="AlphaFoldDB" id="A0A0S6W9S7"/>
<dbReference type="InterPro" id="IPR001789">
    <property type="entry name" value="Sig_transdc_resp-reg_receiver"/>
</dbReference>
<dbReference type="EMBL" id="DF820463">
    <property type="protein sequence ID" value="GAK55092.1"/>
    <property type="molecule type" value="Genomic_DNA"/>
</dbReference>
<dbReference type="GO" id="GO:0052621">
    <property type="term" value="F:diguanylate cyclase activity"/>
    <property type="evidence" value="ECO:0007669"/>
    <property type="project" value="TreeGrafter"/>
</dbReference>
<evidence type="ECO:0000256" key="2">
    <source>
        <dbReference type="SAM" id="Coils"/>
    </source>
</evidence>
<keyword evidence="6" id="KW-1185">Reference proteome</keyword>
<dbReference type="InterPro" id="IPR011006">
    <property type="entry name" value="CheY-like_superfamily"/>
</dbReference>
<protein>
    <submittedName>
        <fullName evidence="5">Diguanylate cyclase with PAS/PAC and GAF sensors</fullName>
    </submittedName>
</protein>
<sequence>MQSQVYVAIQCHALLNFSVFEKVIMTFEGNLAAPKGNILAVDDVHANLHLLTEILTQHGHTVRPVPDGRLAVTSAKAAPPDLILLDIMMPGLSGYEVCKQLKADEHTRDIPIIFISALNQVFDKVKAFSIGGVDYVTKPFHPDEVLARVNAHLAIRHLQKQLQEQNIQLQQEIFERKRAQESLQQRNRELTLLNQMNAMLQACHNEPETYHVLRNICEQLFPSEGGCLYMLHENPTALELIDCWNTSSTPQASISTDYQQVQHGEMYQIDSPMHPLYLYLDASLDNGCPYPMRDATGQILGILLLYSQPPISATSDEEYMYLIETKQLLISRVVEQYTLSLVNLRLREALKHEAIRDPLTGLFNRRYMEESLRQEIRRAKRNGSHVGLIMLDVDHFKQFNDTHGHETGDIVLQTLAKLLQEHIREGDIACRYGGEEFLLILPDASLTTSEQRAKELLEQVRKLRIVHQGTHFSITISLGVSTFPEYGRESQGLVNAADMAMYQAKKHGRNQVAVSAVPDETP</sequence>
<dbReference type="FunFam" id="3.30.70.270:FF:000001">
    <property type="entry name" value="Diguanylate cyclase domain protein"/>
    <property type="match status" value="1"/>
</dbReference>
<proteinExistence type="predicted"/>
<dbReference type="eggNOG" id="COG3437">
    <property type="taxonomic scope" value="Bacteria"/>
</dbReference>
<dbReference type="GO" id="GO:0043709">
    <property type="term" value="P:cell adhesion involved in single-species biofilm formation"/>
    <property type="evidence" value="ECO:0007669"/>
    <property type="project" value="TreeGrafter"/>
</dbReference>
<dbReference type="PANTHER" id="PTHR45138:SF9">
    <property type="entry name" value="DIGUANYLATE CYCLASE DGCM-RELATED"/>
    <property type="match status" value="1"/>
</dbReference>
<dbReference type="HOGENOM" id="CLU_494264_0_0_0"/>
<dbReference type="eggNOG" id="COG3706">
    <property type="taxonomic scope" value="Bacteria"/>
</dbReference>
<dbReference type="PROSITE" id="PS50110">
    <property type="entry name" value="RESPONSE_REGULATORY"/>
    <property type="match status" value="1"/>
</dbReference>